<evidence type="ECO:0000313" key="9">
    <source>
        <dbReference type="Proteomes" id="UP001597203"/>
    </source>
</evidence>
<feature type="domain" description="MPN" evidence="7">
    <location>
        <begin position="145"/>
        <end position="267"/>
    </location>
</feature>
<dbReference type="Pfam" id="PF04002">
    <property type="entry name" value="RadC"/>
    <property type="match status" value="1"/>
</dbReference>
<accession>A0ABW3NU87</accession>
<comment type="caution">
    <text evidence="8">The sequence shown here is derived from an EMBL/GenBank/DDBJ whole genome shotgun (WGS) entry which is preliminary data.</text>
</comment>
<dbReference type="NCBIfam" id="TIGR00608">
    <property type="entry name" value="radc"/>
    <property type="match status" value="1"/>
</dbReference>
<evidence type="ECO:0000256" key="3">
    <source>
        <dbReference type="ARBA" id="ARBA00022801"/>
    </source>
</evidence>
<evidence type="ECO:0000256" key="2">
    <source>
        <dbReference type="ARBA" id="ARBA00022723"/>
    </source>
</evidence>
<dbReference type="PROSITE" id="PS50249">
    <property type="entry name" value="MPN"/>
    <property type="match status" value="1"/>
</dbReference>
<gene>
    <name evidence="8" type="ORF">ACFQ24_02935</name>
</gene>
<dbReference type="CDD" id="cd08071">
    <property type="entry name" value="MPN_DUF2466"/>
    <property type="match status" value="1"/>
</dbReference>
<evidence type="ECO:0000256" key="1">
    <source>
        <dbReference type="ARBA" id="ARBA00022670"/>
    </source>
</evidence>
<evidence type="ECO:0000256" key="5">
    <source>
        <dbReference type="ARBA" id="ARBA00023049"/>
    </source>
</evidence>
<comment type="similarity">
    <text evidence="6">Belongs to the UPF0758 family.</text>
</comment>
<dbReference type="InterPro" id="IPR037518">
    <property type="entry name" value="MPN"/>
</dbReference>
<evidence type="ECO:0000256" key="4">
    <source>
        <dbReference type="ARBA" id="ARBA00022833"/>
    </source>
</evidence>
<keyword evidence="5" id="KW-0482">Metalloprotease</keyword>
<reference evidence="9" key="1">
    <citation type="journal article" date="2019" name="Int. J. Syst. Evol. Microbiol.">
        <title>The Global Catalogue of Microorganisms (GCM) 10K type strain sequencing project: providing services to taxonomists for standard genome sequencing and annotation.</title>
        <authorList>
            <consortium name="The Broad Institute Genomics Platform"/>
            <consortium name="The Broad Institute Genome Sequencing Center for Infectious Disease"/>
            <person name="Wu L."/>
            <person name="Ma J."/>
        </authorList>
    </citation>
    <scope>NUCLEOTIDE SEQUENCE [LARGE SCALE GENOMIC DNA]</scope>
    <source>
        <strain evidence="9">CCUG 54329</strain>
    </source>
</reference>
<keyword evidence="4" id="KW-0862">Zinc</keyword>
<evidence type="ECO:0000313" key="8">
    <source>
        <dbReference type="EMBL" id="MFD1103871.1"/>
    </source>
</evidence>
<dbReference type="InterPro" id="IPR025657">
    <property type="entry name" value="RadC_JAB"/>
</dbReference>
<name>A0ABW3NU87_9SPHN</name>
<evidence type="ECO:0000256" key="6">
    <source>
        <dbReference type="RuleBase" id="RU003797"/>
    </source>
</evidence>
<dbReference type="InterPro" id="IPR001405">
    <property type="entry name" value="UPF0758"/>
</dbReference>
<sequence length="267" mass="29050">MALDKKHALLAAVDRSNAGGRSDRPPYAGVDAAHHPTGVYRWPGDLELDHSVDACRGNLAASKETGASGCRRILEELIALTCPARAEELSMQMVKRFGSLGEALAAQPLDRLAVMGASSHIERSFVCLQMAIDHILRGRIADKCVLSNEEAVIEYLRATMAFAPVEQMRVLFLNAANHLLVDEVMASGTVSSVHIYPREVLKRCLDVGATAILLVHNHPSGRPAPSKADKTMTTQIAEAARWFGIAVHDHLIVAREGWVSFRRAGYL</sequence>
<keyword evidence="9" id="KW-1185">Reference proteome</keyword>
<keyword evidence="1" id="KW-0645">Protease</keyword>
<protein>
    <submittedName>
        <fullName evidence="8">RadC family protein</fullName>
    </submittedName>
</protein>
<organism evidence="8 9">
    <name type="scientific">Sphingobium olei</name>
    <dbReference type="NCBI Taxonomy" id="420955"/>
    <lineage>
        <taxon>Bacteria</taxon>
        <taxon>Pseudomonadati</taxon>
        <taxon>Pseudomonadota</taxon>
        <taxon>Alphaproteobacteria</taxon>
        <taxon>Sphingomonadales</taxon>
        <taxon>Sphingomonadaceae</taxon>
        <taxon>Sphingobium</taxon>
    </lineage>
</organism>
<dbReference type="InterPro" id="IPR020891">
    <property type="entry name" value="UPF0758_CS"/>
</dbReference>
<dbReference type="Gene3D" id="3.40.140.10">
    <property type="entry name" value="Cytidine Deaminase, domain 2"/>
    <property type="match status" value="1"/>
</dbReference>
<proteinExistence type="inferred from homology"/>
<dbReference type="EMBL" id="JBHTLS010000009">
    <property type="protein sequence ID" value="MFD1103871.1"/>
    <property type="molecule type" value="Genomic_DNA"/>
</dbReference>
<dbReference type="PROSITE" id="PS01302">
    <property type="entry name" value="UPF0758"/>
    <property type="match status" value="1"/>
</dbReference>
<dbReference type="PANTHER" id="PTHR30471">
    <property type="entry name" value="DNA REPAIR PROTEIN RADC"/>
    <property type="match status" value="1"/>
</dbReference>
<dbReference type="PANTHER" id="PTHR30471:SF3">
    <property type="entry name" value="UPF0758 PROTEIN YEES-RELATED"/>
    <property type="match status" value="1"/>
</dbReference>
<keyword evidence="2" id="KW-0479">Metal-binding</keyword>
<dbReference type="Proteomes" id="UP001597203">
    <property type="component" value="Unassembled WGS sequence"/>
</dbReference>
<keyword evidence="3" id="KW-0378">Hydrolase</keyword>
<evidence type="ECO:0000259" key="7">
    <source>
        <dbReference type="PROSITE" id="PS50249"/>
    </source>
</evidence>